<evidence type="ECO:0000256" key="10">
    <source>
        <dbReference type="SAM" id="MobiDB-lite"/>
    </source>
</evidence>
<evidence type="ECO:0000256" key="8">
    <source>
        <dbReference type="PIRSR" id="PIRSR000524-1"/>
    </source>
</evidence>
<evidence type="ECO:0000256" key="9">
    <source>
        <dbReference type="PIRSR" id="PIRSR000524-50"/>
    </source>
</evidence>
<dbReference type="InterPro" id="IPR015424">
    <property type="entry name" value="PyrdxlP-dep_Trfase"/>
</dbReference>
<reference evidence="12 13" key="1">
    <citation type="submission" date="2018-08" db="EMBL/GenBank/DDBJ databases">
        <title>Comparative analysis of Burkholderia isolates from Puerto Rico.</title>
        <authorList>
            <person name="Hall C."/>
            <person name="Sahl J."/>
            <person name="Wagner D."/>
        </authorList>
    </citation>
    <scope>NUCLEOTIDE SEQUENCE [LARGE SCALE GENOMIC DNA]</scope>
    <source>
        <strain evidence="12 13">Bp8964</strain>
    </source>
</reference>
<dbReference type="InterPro" id="IPR012703">
    <property type="entry name" value="NH2EtPonate_pyrv_transaminase"/>
</dbReference>
<evidence type="ECO:0000256" key="1">
    <source>
        <dbReference type="ARBA" id="ARBA00001933"/>
    </source>
</evidence>
<comment type="similarity">
    <text evidence="7">Belongs to the class-V pyridoxal-phosphate-dependent aminotransferase family. PhnW subfamily.</text>
</comment>
<feature type="region of interest" description="Disordered" evidence="10">
    <location>
        <begin position="1"/>
        <end position="26"/>
    </location>
</feature>
<evidence type="ECO:0000256" key="7">
    <source>
        <dbReference type="HAMAP-Rule" id="MF_01376"/>
    </source>
</evidence>
<feature type="modified residue" description="N6-(pyridoxal phosphate)lysine" evidence="7 9">
    <location>
        <position position="204"/>
    </location>
</feature>
<feature type="binding site" evidence="8">
    <location>
        <position position="348"/>
    </location>
    <ligand>
        <name>substrate</name>
    </ligand>
</feature>
<dbReference type="Gene3D" id="3.90.1150.10">
    <property type="entry name" value="Aspartate Aminotransferase, domain 1"/>
    <property type="match status" value="1"/>
</dbReference>
<dbReference type="GO" id="GO:0019700">
    <property type="term" value="P:organic phosphonate catabolic process"/>
    <property type="evidence" value="ECO:0007669"/>
    <property type="project" value="InterPro"/>
</dbReference>
<proteinExistence type="inferred from homology"/>
<keyword evidence="2 7" id="KW-0032">Aminotransferase</keyword>
<dbReference type="RefSeq" id="WP_095410245.1">
    <property type="nucleotide sequence ID" value="NZ_NQMY01000004.1"/>
</dbReference>
<comment type="function">
    <text evidence="7">Involved in phosphonate degradation.</text>
</comment>
<name>A0AB74D9N8_9BURK</name>
<dbReference type="PIRSF" id="PIRSF000524">
    <property type="entry name" value="SPT"/>
    <property type="match status" value="1"/>
</dbReference>
<organism evidence="12 13">
    <name type="scientific">Burkholderia ubonensis</name>
    <dbReference type="NCBI Taxonomy" id="101571"/>
    <lineage>
        <taxon>Bacteria</taxon>
        <taxon>Pseudomonadati</taxon>
        <taxon>Pseudomonadota</taxon>
        <taxon>Betaproteobacteria</taxon>
        <taxon>Burkholderiales</taxon>
        <taxon>Burkholderiaceae</taxon>
        <taxon>Burkholderia</taxon>
        <taxon>Burkholderia cepacia complex</taxon>
    </lineage>
</organism>
<dbReference type="NCBIfam" id="NF010006">
    <property type="entry name" value="PRK13479.1"/>
    <property type="match status" value="1"/>
</dbReference>
<dbReference type="EC" id="2.6.1.37" evidence="7"/>
<dbReference type="InterPro" id="IPR015422">
    <property type="entry name" value="PyrdxlP-dep_Trfase_small"/>
</dbReference>
<dbReference type="Gene3D" id="3.40.640.10">
    <property type="entry name" value="Type I PLP-dependent aspartate aminotransferase-like (Major domain)"/>
    <property type="match status" value="1"/>
</dbReference>
<evidence type="ECO:0000256" key="3">
    <source>
        <dbReference type="ARBA" id="ARBA00022679"/>
    </source>
</evidence>
<comment type="catalytic activity">
    <reaction evidence="6 7">
        <text>(2-aminoethyl)phosphonate + pyruvate = phosphonoacetaldehyde + L-alanine</text>
        <dbReference type="Rhea" id="RHEA:17021"/>
        <dbReference type="ChEBI" id="CHEBI:15361"/>
        <dbReference type="ChEBI" id="CHEBI:57418"/>
        <dbReference type="ChEBI" id="CHEBI:57972"/>
        <dbReference type="ChEBI" id="CHEBI:58383"/>
        <dbReference type="EC" id="2.6.1.37"/>
    </reaction>
</comment>
<dbReference type="SUPFAM" id="SSF53383">
    <property type="entry name" value="PLP-dependent transferases"/>
    <property type="match status" value="1"/>
</dbReference>
<dbReference type="PANTHER" id="PTHR42778">
    <property type="entry name" value="2-AMINOETHYLPHOSPHONATE--PYRUVATE TRANSAMINASE"/>
    <property type="match status" value="1"/>
</dbReference>
<comment type="caution">
    <text evidence="12">The sequence shown here is derived from an EMBL/GenBank/DDBJ whole genome shotgun (WGS) entry which is preliminary data.</text>
</comment>
<evidence type="ECO:0000256" key="5">
    <source>
        <dbReference type="ARBA" id="ARBA00023317"/>
    </source>
</evidence>
<gene>
    <name evidence="7" type="primary">phnW</name>
    <name evidence="12" type="ORF">DF015_19630</name>
</gene>
<comment type="cofactor">
    <cofactor evidence="1 7 9">
        <name>pyridoxal 5'-phosphate</name>
        <dbReference type="ChEBI" id="CHEBI:597326"/>
    </cofactor>
</comment>
<accession>A0AB74D9N8</accession>
<dbReference type="GO" id="GO:0047304">
    <property type="term" value="F:2-aminoethylphosphonate-pyruvate transaminase activity"/>
    <property type="evidence" value="ECO:0007669"/>
    <property type="project" value="UniProtKB-UniRule"/>
</dbReference>
<feature type="compositionally biased region" description="Polar residues" evidence="10">
    <location>
        <begin position="1"/>
        <end position="12"/>
    </location>
</feature>
<evidence type="ECO:0000259" key="11">
    <source>
        <dbReference type="Pfam" id="PF00266"/>
    </source>
</evidence>
<sequence>MNDSGPSRSTSGAPARYRLFTPGPLTTSDTVREAAGVDLGSRSAPAAELTAWLRGAIERIAGCGNRYSAIPLQGSGTFAIEAMLCSLLDDGDHVLIVENGAYSQRMTEICRIHGIRHSVLALDHQRRFDLSDVEAALLRHGDVTHMAAVHFETALGVLNDIDGLGRLGKRHGCRLLVDAISTFGAYPIDFSSGCIAAVALSSNKCLHGLPGLAFVVADTMALARRRTPRTLSLDLSAQHRMFETGQQWRFTPPLQAMLALRQAIREFDAAGGQPARRRRYERLAARLLQEMERIGFAPVIDAAHRAPIITTFAPRAGSHCAFATLNDFLFERGLVIYPTRHRNPDSFRVGVIGELTPDDIDDLLRALAAFTTRSPSSARTAECDMVAAGQESAP</sequence>
<evidence type="ECO:0000256" key="2">
    <source>
        <dbReference type="ARBA" id="ARBA00022576"/>
    </source>
</evidence>
<evidence type="ECO:0000313" key="12">
    <source>
        <dbReference type="EMBL" id="RQP76063.1"/>
    </source>
</evidence>
<evidence type="ECO:0000256" key="4">
    <source>
        <dbReference type="ARBA" id="ARBA00022898"/>
    </source>
</evidence>
<keyword evidence="3 7" id="KW-0808">Transferase</keyword>
<dbReference type="Proteomes" id="UP000273734">
    <property type="component" value="Unassembled WGS sequence"/>
</dbReference>
<protein>
    <recommendedName>
        <fullName evidence="7">2-aminoethylphosphonate--pyruvate transaminase</fullName>
        <ecNumber evidence="7">2.6.1.37</ecNumber>
    </recommendedName>
    <alternativeName>
        <fullName evidence="7">2-aminoethylphosphonate aminotransferase</fullName>
    </alternativeName>
    <alternativeName>
        <fullName evidence="7">AEP transaminase</fullName>
        <shortName evidence="7">AEPT</shortName>
    </alternativeName>
</protein>
<feature type="domain" description="Aminotransferase class V" evidence="11">
    <location>
        <begin position="46"/>
        <end position="318"/>
    </location>
</feature>
<dbReference type="EMBL" id="QTNY01000013">
    <property type="protein sequence ID" value="RQP76063.1"/>
    <property type="molecule type" value="Genomic_DNA"/>
</dbReference>
<comment type="subunit">
    <text evidence="7">Homodimer.</text>
</comment>
<dbReference type="InterPro" id="IPR000192">
    <property type="entry name" value="Aminotrans_V_dom"/>
</dbReference>
<dbReference type="HAMAP" id="MF_01376">
    <property type="entry name" value="PhnW_aminotrans_5"/>
    <property type="match status" value="1"/>
</dbReference>
<dbReference type="InterPro" id="IPR024169">
    <property type="entry name" value="SP_NH2Trfase/AEP_transaminase"/>
</dbReference>
<keyword evidence="5 7" id="KW-0670">Pyruvate</keyword>
<evidence type="ECO:0000313" key="13">
    <source>
        <dbReference type="Proteomes" id="UP000273734"/>
    </source>
</evidence>
<dbReference type="PANTHER" id="PTHR42778:SF1">
    <property type="entry name" value="2-AMINOETHYLPHOSPHONATE--PYRUVATE TRANSAMINASE"/>
    <property type="match status" value="1"/>
</dbReference>
<dbReference type="Pfam" id="PF00266">
    <property type="entry name" value="Aminotran_5"/>
    <property type="match status" value="1"/>
</dbReference>
<dbReference type="AlphaFoldDB" id="A0AB74D9N8"/>
<evidence type="ECO:0000256" key="6">
    <source>
        <dbReference type="ARBA" id="ARBA00049460"/>
    </source>
</evidence>
<keyword evidence="4 7" id="KW-0663">Pyridoxal phosphate</keyword>
<dbReference type="InterPro" id="IPR015421">
    <property type="entry name" value="PyrdxlP-dep_Trfase_major"/>
</dbReference>